<dbReference type="PANTHER" id="PTHR43775">
    <property type="entry name" value="FATTY ACID SYNTHASE"/>
    <property type="match status" value="1"/>
</dbReference>
<keyword evidence="8" id="KW-1185">Reference proteome</keyword>
<feature type="active site" description="Proton donor; for dehydratase activity" evidence="4">
    <location>
        <position position="695"/>
    </location>
</feature>
<protein>
    <submittedName>
        <fullName evidence="7">Thioester reductase-like protein</fullName>
    </submittedName>
</protein>
<dbReference type="SUPFAM" id="SSF47336">
    <property type="entry name" value="ACP-like"/>
    <property type="match status" value="1"/>
</dbReference>
<evidence type="ECO:0000313" key="8">
    <source>
        <dbReference type="Proteomes" id="UP000547458"/>
    </source>
</evidence>
<dbReference type="InterPro" id="IPR036736">
    <property type="entry name" value="ACP-like_sf"/>
</dbReference>
<evidence type="ECO:0000313" key="7">
    <source>
        <dbReference type="EMBL" id="NJC22169.1"/>
    </source>
</evidence>
<dbReference type="CDD" id="cd00833">
    <property type="entry name" value="PKS"/>
    <property type="match status" value="1"/>
</dbReference>
<dbReference type="InterPro" id="IPR018201">
    <property type="entry name" value="Ketoacyl_synth_AS"/>
</dbReference>
<dbReference type="InterPro" id="IPR014030">
    <property type="entry name" value="Ketoacyl_synth_N"/>
</dbReference>
<dbReference type="SUPFAM" id="SSF51735">
    <property type="entry name" value="NAD(P)-binding Rossmann-fold domains"/>
    <property type="match status" value="1"/>
</dbReference>
<dbReference type="SMART" id="SM00826">
    <property type="entry name" value="PKS_DH"/>
    <property type="match status" value="1"/>
</dbReference>
<dbReference type="Pfam" id="PF02801">
    <property type="entry name" value="Ketoacyl-synt_C"/>
    <property type="match status" value="1"/>
</dbReference>
<feature type="domain" description="Ketosynthase family 3 (KS3)" evidence="5">
    <location>
        <begin position="38"/>
        <end position="457"/>
    </location>
</feature>
<dbReference type="Gene3D" id="3.10.129.110">
    <property type="entry name" value="Polyketide synthase dehydratase"/>
    <property type="match status" value="1"/>
</dbReference>
<comment type="caution">
    <text evidence="7">The sequence shown here is derived from an EMBL/GenBank/DDBJ whole genome shotgun (WGS) entry which is preliminary data.</text>
</comment>
<dbReference type="GO" id="GO:0004312">
    <property type="term" value="F:fatty acid synthase activity"/>
    <property type="evidence" value="ECO:0007669"/>
    <property type="project" value="TreeGrafter"/>
</dbReference>
<dbReference type="InterPro" id="IPR010080">
    <property type="entry name" value="Thioester_reductase-like_dom"/>
</dbReference>
<dbReference type="PROSITE" id="PS52019">
    <property type="entry name" value="PKS_MFAS_DH"/>
    <property type="match status" value="1"/>
</dbReference>
<keyword evidence="1" id="KW-0596">Phosphopantetheine</keyword>
<dbReference type="InterPro" id="IPR049900">
    <property type="entry name" value="PKS_mFAS_DH"/>
</dbReference>
<feature type="region of interest" description="C-terminal hotdog fold" evidence="4">
    <location>
        <begin position="632"/>
        <end position="775"/>
    </location>
</feature>
<dbReference type="InterPro" id="IPR049552">
    <property type="entry name" value="PKS_DH_N"/>
</dbReference>
<dbReference type="InterPro" id="IPR050091">
    <property type="entry name" value="PKS_NRPS_Biosynth_Enz"/>
</dbReference>
<dbReference type="CDD" id="cd05235">
    <property type="entry name" value="SDR_e1"/>
    <property type="match status" value="1"/>
</dbReference>
<dbReference type="RefSeq" id="WP_167992572.1">
    <property type="nucleotide sequence ID" value="NZ_JAATJL010000001.1"/>
</dbReference>
<dbReference type="Pfam" id="PF07993">
    <property type="entry name" value="NAD_binding_4"/>
    <property type="match status" value="1"/>
</dbReference>
<feature type="domain" description="PKS/mFAS DH" evidence="6">
    <location>
        <begin position="494"/>
        <end position="775"/>
    </location>
</feature>
<dbReference type="InterPro" id="IPR013120">
    <property type="entry name" value="FAR_NAD-bd"/>
</dbReference>
<name>A0A846RM33_9MICC</name>
<keyword evidence="2" id="KW-0597">Phosphoprotein</keyword>
<organism evidence="7 8">
    <name type="scientific">Arthrobacter pigmenti</name>
    <dbReference type="NCBI Taxonomy" id="271432"/>
    <lineage>
        <taxon>Bacteria</taxon>
        <taxon>Bacillati</taxon>
        <taxon>Actinomycetota</taxon>
        <taxon>Actinomycetes</taxon>
        <taxon>Micrococcales</taxon>
        <taxon>Micrococcaceae</taxon>
        <taxon>Arthrobacter</taxon>
    </lineage>
</organism>
<dbReference type="InterPro" id="IPR036291">
    <property type="entry name" value="NAD(P)-bd_dom_sf"/>
</dbReference>
<gene>
    <name evidence="7" type="ORF">BJ994_001245</name>
</gene>
<feature type="active site" description="Proton acceptor; for dehydratase activity" evidence="4">
    <location>
        <position position="526"/>
    </location>
</feature>
<dbReference type="PANTHER" id="PTHR43775:SF37">
    <property type="entry name" value="SI:DKEY-61P9.11"/>
    <property type="match status" value="1"/>
</dbReference>
<dbReference type="InterPro" id="IPR020841">
    <property type="entry name" value="PKS_Beta-ketoAc_synthase_dom"/>
</dbReference>
<dbReference type="SMART" id="SM00825">
    <property type="entry name" value="PKS_KS"/>
    <property type="match status" value="1"/>
</dbReference>
<evidence type="ECO:0000259" key="6">
    <source>
        <dbReference type="PROSITE" id="PS52019"/>
    </source>
</evidence>
<dbReference type="Pfam" id="PF21089">
    <property type="entry name" value="PKS_DH_N"/>
    <property type="match status" value="1"/>
</dbReference>
<dbReference type="NCBIfam" id="TIGR01746">
    <property type="entry name" value="Thioester-redct"/>
    <property type="match status" value="1"/>
</dbReference>
<dbReference type="InterPro" id="IPR042104">
    <property type="entry name" value="PKS_dehydratase_sf"/>
</dbReference>
<dbReference type="InterPro" id="IPR016039">
    <property type="entry name" value="Thiolase-like"/>
</dbReference>
<dbReference type="GO" id="GO:0004315">
    <property type="term" value="F:3-oxoacyl-[acyl-carrier-protein] synthase activity"/>
    <property type="evidence" value="ECO:0007669"/>
    <property type="project" value="InterPro"/>
</dbReference>
<dbReference type="InterPro" id="IPR014031">
    <property type="entry name" value="Ketoacyl_synth_C"/>
</dbReference>
<dbReference type="Proteomes" id="UP000547458">
    <property type="component" value="Unassembled WGS sequence"/>
</dbReference>
<feature type="region of interest" description="N-terminal hotdog fold" evidence="4">
    <location>
        <begin position="494"/>
        <end position="619"/>
    </location>
</feature>
<dbReference type="Pfam" id="PF00109">
    <property type="entry name" value="ketoacyl-synt"/>
    <property type="match status" value="1"/>
</dbReference>
<dbReference type="GO" id="GO:0006633">
    <property type="term" value="P:fatty acid biosynthetic process"/>
    <property type="evidence" value="ECO:0007669"/>
    <property type="project" value="InterPro"/>
</dbReference>
<sequence length="1289" mass="135506">MSDVISLAEADTTRTTITNALKEIRSLRAELAGRPPARTEITVTSAACRLPGAVTPEAFWDLLNAGNATTAPIPADRWDNDAVFSPHPGSPGRSYVTDGSFIENPFAFDPEPFRMSPREAASTDPHHRLILMCTWEALERAGIAPDSLRGSRTGVFVGMSGNDFERSRLAGGANIDGLASLGSAANFAANRVSYALGLHGPSLVLDTACSSSLVALHQARHALNEGECDLAIVAGVNVMLSAEAMIALSQSRMLSPTGRCHTFSDQADGYARGEGCVVVVLRRAADQPADAVPPLGTLLGTAVNQDGPTSGITVPNGSAQADLIRCALKDAGIAPTDVDYVEAHGTGTPLGDPIELRALATVHAGRTSNLPVGSSKPITGHLEGAAGLVGFLKALLVVAHGTIPAQPVDGTLTRGVDWNALPLTVPTETFTISASNPVAGVSSFGYGGTNAHAIVRRSGAAPLSEAVPVHSTYPWKLANLRPSQGTRSVAAAQMSGLHLRVLRTGHASAEGRTRLNARSVPLLTEHIVHGQLVVPGVVFMELVLRLAEAAIGAEARVVALDISRPCVIADDETLSLVVAWQESTDLVVSGTHTITVSSMRDDGMLRHAIASLTTEPVTAPLMSGVADAKDAGVSIDHETFYGELWPNEFHIGRSLTLVDSAHRLSDGELRGRIAAPPIGCAALTSGIRPALLVLDAAVQVAGALRHDRADGIVTLGTGFAELTMGNGIDFTDGAEVHAIATSEGRADLIVSSPGGPTRAMIVGVTNLPVTAEQLTAALGTRSRSSVELDIDGVEDPKVLARRAVAASLGIDEAVVDGRARLEDLMDSILLVELAETLTPHAKRELAVSDLLEAETVDGLASWLQELGAYSKSRGPVPAVPVASTASPSGSAAHLPLRKRELTVETMTALAAEYDLPGVTSTPRDALPDGILLTGATGFVGSFLLRELLATTDRPIFCLVRADDQAQAKMRLRTAAAAHGLRVDGFDERVTAIVGDLAQERFGLDTSAYQDLHEHVGDVFHNAGAVKWTASYDQLAPHNVAGTAEVLKFASKGNARPVHFTSTVGVFSSDRIDLGTIDETVPLTDSDALVVGYAQTKWVSEMMIRRAGALGLPFTIHRINSGPSTTSAGFNRLDHLSLIVKGCIESGLAPLDGPFPVQAAPIDHIARAYVRLALDPDFEGSTSHLVGEAIMPWSDFFAHVERYGYPVTRLPFEEWRAAVTNRRSGTLALLGLAPFLTRTIDDVHLADFCAPLTRAALGADGPWCPVLDQQLVHTFLDGFVAGRFINPPTA</sequence>
<evidence type="ECO:0000256" key="4">
    <source>
        <dbReference type="PROSITE-ProRule" id="PRU01363"/>
    </source>
</evidence>
<dbReference type="SUPFAM" id="SSF53901">
    <property type="entry name" value="Thiolase-like"/>
    <property type="match status" value="1"/>
</dbReference>
<proteinExistence type="predicted"/>
<evidence type="ECO:0000256" key="1">
    <source>
        <dbReference type="ARBA" id="ARBA00022450"/>
    </source>
</evidence>
<dbReference type="InterPro" id="IPR020807">
    <property type="entry name" value="PKS_DH"/>
</dbReference>
<keyword evidence="3" id="KW-0808">Transferase</keyword>
<dbReference type="PROSITE" id="PS52004">
    <property type="entry name" value="KS3_2"/>
    <property type="match status" value="1"/>
</dbReference>
<dbReference type="PROSITE" id="PS00606">
    <property type="entry name" value="KS3_1"/>
    <property type="match status" value="1"/>
</dbReference>
<reference evidence="7 8" key="1">
    <citation type="submission" date="2020-03" db="EMBL/GenBank/DDBJ databases">
        <title>Sequencing the genomes of 1000 actinobacteria strains.</title>
        <authorList>
            <person name="Klenk H.-P."/>
        </authorList>
    </citation>
    <scope>NUCLEOTIDE SEQUENCE [LARGE SCALE GENOMIC DNA]</scope>
    <source>
        <strain evidence="7 8">DSM 16403</strain>
    </source>
</reference>
<accession>A0A846RM33</accession>
<dbReference type="Gene3D" id="1.10.1200.10">
    <property type="entry name" value="ACP-like"/>
    <property type="match status" value="1"/>
</dbReference>
<evidence type="ECO:0000259" key="5">
    <source>
        <dbReference type="PROSITE" id="PS52004"/>
    </source>
</evidence>
<evidence type="ECO:0000256" key="2">
    <source>
        <dbReference type="ARBA" id="ARBA00022553"/>
    </source>
</evidence>
<dbReference type="EMBL" id="JAATJL010000001">
    <property type="protein sequence ID" value="NJC22169.1"/>
    <property type="molecule type" value="Genomic_DNA"/>
</dbReference>
<dbReference type="Gene3D" id="3.40.47.10">
    <property type="match status" value="1"/>
</dbReference>
<evidence type="ECO:0000256" key="3">
    <source>
        <dbReference type="ARBA" id="ARBA00022679"/>
    </source>
</evidence>
<dbReference type="Gene3D" id="3.40.50.720">
    <property type="entry name" value="NAD(P)-binding Rossmann-like Domain"/>
    <property type="match status" value="1"/>
</dbReference>